<sequence length="1751" mass="204100">MINLPLVSLPSDNSEFDVFEKPEQQTYLLTSQEEVKEKKRTLKLNPDLWFEENLEKTNCETYEKEITCRNLNLLRSISKFIGKQRLLLKKSRESDVKIVSQCFLELPRGPNQLEEPAISWDVDDDHPLKSIICPGPPSRSCLSNNWYHRINWTSKHVWDREKKSDIVSDISDNKFIDCDLRLIHELGLFYTACRSGVVALLHCHPSFNYGISKCFYEINKNSDANLWSIYKPVFSDDRVFIFDSIVYTIIFGSKSYGITKEMAKRIYNNEFRAKKALCEVLIQIGSKSLFSFPACCLIKYMGYSVFCEPLIPFNPKPKNIIKDIIKFCKNRNLYDSIFDADSEFNKLNLSNNNNDIPKLTNNSNIKNTIFDGIWNYNNELASQMTFISKQLNIQGWPFPMETSDLTSLYGIKYKPHIWQHRSDGLFIIRNCGEMFPVYIDENKEINLFSRLRHEFLITYKESLLPSTQSIPLFFNTATGDIKSSYYMDKVNNKSCVSKLNMSSKNFSMESRHQLLCAASQSMRLKFMSNLLPTINELYTNFYDPWEITEVLHNFGINLHYGLGQLVQDNVIEPLRSSAIREIFARTIKRLWEEEVHRYFKNQNLVNEETIQITIVDYLNKILCNTDQSTIYWNTKIIPSANKRFNLNKSSKIQKSSVLLPPLFHSIQYHLGVQFRSSVISKEGVLILPLKIDDLCDFSEININMNILFPQVKYLKYTLAHTQKLRFKTVDKSFGEYISNKTDSKVNNEIRQKVSPLLKYLDYKEVNNQSPSKITESNQNNISNITDVWAWNETRVIRGYYPRSKIIIPKTLTSINICKSILCQYLWKLQILPWNSALLGNNRINESIEEEKSNKIDNIKRIFTSSITLFNPIYANITTMGNIAPMRASLNGYGTPCNPKCKYSTFLNFEDNKIDESYNCFNKCIWYNEAFASIYYISITKILAGENIEGIIYSVLFIGYLTLQHNNIQKCLTICDLIQTHAPEIPRTQILVLILRIQCYLRLNKLEEADVDMNYLHKLTFPVYGESKYCLILIQLQLCFSMVYYINKNYTKCYESSSKIQRLLDVILNGMNLCESTHWITIINLKFMALCSLNSGYYARSIVIGERMLRSIIKSNSKQIYSESICRYIIGEATIRSGKYDDAAKILLSCIPKLDYYIGPTHKFTIKLLMLSTRCRIITGCRDLMFPPLNLQGRQIENDEKFQNQMVDGLFRITRQTNIQTNKGELSNMGDCDILENNNFYIQNNIDNNKNSEKNKIHNSYNFNINENKKMSNDDGDDDESNYQGISYIRPYWRNFPKKVTYDDILVMEKSIFDQASAKSREEALILCKTLLQRLLTNIRGTGNIINVSNDKESENQIWYNRILWVLKHELVIALFSMNQSDYIDILSSIRTIAISSSASQFVKDLTIGKITGNKNNLSGYQINNNQNENIKNNKLEDYNKRKLRNKVSEYINKYNIVDNLNTGQDDDIDQVEYINNYGSQVDNNIINNLHIGASVTMSPRQMGHKSQEKSLFWEILTAESRESIVDICNNIYEAIIQKKTNGAYEWCTSIIHRISTGRADTKDIETLLNLIRLLLSKFHKKYMIELLYPETRNKRQEHLFQETNSKCKYIYGLQAYSNISNKIKNDKLENTYGKSQFMSTNNNNNNHSDNHNHSNNNDNNYNSNHNNIHNNHNNINEQNYYDKIIRNTPESLVLPHYETRIASNYMLPIEVKNQGTIDINKDRRWQDPYRNYKYFDIPHNQRPPLYIPKNI</sequence>
<dbReference type="Proteomes" id="UP000001460">
    <property type="component" value="Unassembled WGS sequence"/>
</dbReference>
<protein>
    <recommendedName>
        <fullName evidence="2">Clu domain-containing protein</fullName>
    </recommendedName>
</protein>
<dbReference type="InterPro" id="IPR033646">
    <property type="entry name" value="CLU-central"/>
</dbReference>
<dbReference type="VEuPathDB" id="CryptoDB:CMU_011450"/>
<evidence type="ECO:0000259" key="2">
    <source>
        <dbReference type="PROSITE" id="PS51823"/>
    </source>
</evidence>
<proteinExistence type="predicted"/>
<organism evidence="3 4">
    <name type="scientific">Cryptosporidium muris (strain RN66)</name>
    <dbReference type="NCBI Taxonomy" id="441375"/>
    <lineage>
        <taxon>Eukaryota</taxon>
        <taxon>Sar</taxon>
        <taxon>Alveolata</taxon>
        <taxon>Apicomplexa</taxon>
        <taxon>Conoidasida</taxon>
        <taxon>Coccidia</taxon>
        <taxon>Eucoccidiorida</taxon>
        <taxon>Eimeriorina</taxon>
        <taxon>Cryptosporidiidae</taxon>
        <taxon>Cryptosporidium</taxon>
    </lineage>
</organism>
<keyword evidence="4" id="KW-1185">Reference proteome</keyword>
<dbReference type="OMA" id="YLHFEHG"/>
<gene>
    <name evidence="3" type="ORF">CMU_011450</name>
</gene>
<evidence type="ECO:0000313" key="3">
    <source>
        <dbReference type="EMBL" id="EEA08196.1"/>
    </source>
</evidence>
<feature type="region of interest" description="Disordered" evidence="1">
    <location>
        <begin position="1634"/>
        <end position="1668"/>
    </location>
</feature>
<evidence type="ECO:0000256" key="1">
    <source>
        <dbReference type="SAM" id="MobiDB-lite"/>
    </source>
</evidence>
<dbReference type="InterPro" id="IPR027523">
    <property type="entry name" value="CLU_prot"/>
</dbReference>
<evidence type="ECO:0000313" key="4">
    <source>
        <dbReference type="Proteomes" id="UP000001460"/>
    </source>
</evidence>
<dbReference type="PROSITE" id="PS51823">
    <property type="entry name" value="CLU"/>
    <property type="match status" value="1"/>
</dbReference>
<accession>B6AJ05</accession>
<dbReference type="OrthoDB" id="626167at2759"/>
<dbReference type="Pfam" id="PF12807">
    <property type="entry name" value="eIF3_p135"/>
    <property type="match status" value="1"/>
</dbReference>
<dbReference type="EMBL" id="DS989737">
    <property type="protein sequence ID" value="EEA08196.1"/>
    <property type="molecule type" value="Genomic_DNA"/>
</dbReference>
<name>B6AJ05_CRYMR</name>
<feature type="domain" description="Clu" evidence="2">
    <location>
        <begin position="120"/>
        <end position="442"/>
    </location>
</feature>
<dbReference type="PANTHER" id="PTHR12601">
    <property type="entry name" value="EUKARYOTIC TRANSLATION INITIATION FACTOR 3 SUBUNIT EIF-3"/>
    <property type="match status" value="1"/>
</dbReference>
<reference evidence="3" key="1">
    <citation type="submission" date="2008-06" db="EMBL/GenBank/DDBJ databases">
        <authorList>
            <person name="Lorenzi H."/>
            <person name="Inman J."/>
            <person name="Miller J."/>
            <person name="Schobel S."/>
            <person name="Amedeo P."/>
            <person name="Caler E.V."/>
            <person name="da Silva J."/>
        </authorList>
    </citation>
    <scope>NUCLEOTIDE SEQUENCE [LARGE SCALE GENOMIC DNA]</scope>
    <source>
        <strain evidence="3">RN66</strain>
    </source>
</reference>
<dbReference type="eggNOG" id="ENOG502S03V">
    <property type="taxonomic scope" value="Eukaryota"/>
</dbReference>
<feature type="compositionally biased region" description="Low complexity" evidence="1">
    <location>
        <begin position="1641"/>
        <end position="1668"/>
    </location>
</feature>
<dbReference type="RefSeq" id="XP_002142545.1">
    <property type="nucleotide sequence ID" value="XM_002142509.1"/>
</dbReference>
<dbReference type="GeneID" id="6997704"/>
<dbReference type="InterPro" id="IPR025697">
    <property type="entry name" value="CLU_dom"/>
</dbReference>